<comment type="caution">
    <text evidence="2">The sequence shown here is derived from an EMBL/GenBank/DDBJ whole genome shotgun (WGS) entry which is preliminary data.</text>
</comment>
<dbReference type="Pfam" id="PF13195">
    <property type="entry name" value="DUF4011"/>
    <property type="match status" value="1"/>
</dbReference>
<evidence type="ECO:0000256" key="1">
    <source>
        <dbReference type="SAM" id="MobiDB-lite"/>
    </source>
</evidence>
<evidence type="ECO:0000313" key="2">
    <source>
        <dbReference type="EMBL" id="NKX51800.1"/>
    </source>
</evidence>
<organism evidence="2 3">
    <name type="scientific">Arthrobacter deserti</name>
    <dbReference type="NCBI Taxonomy" id="1742687"/>
    <lineage>
        <taxon>Bacteria</taxon>
        <taxon>Bacillati</taxon>
        <taxon>Actinomycetota</taxon>
        <taxon>Actinomycetes</taxon>
        <taxon>Micrococcales</taxon>
        <taxon>Micrococcaceae</taxon>
        <taxon>Arthrobacter</taxon>
    </lineage>
</organism>
<feature type="non-terminal residue" evidence="2">
    <location>
        <position position="182"/>
    </location>
</feature>
<feature type="region of interest" description="Disordered" evidence="1">
    <location>
        <begin position="9"/>
        <end position="30"/>
    </location>
</feature>
<name>A0ABX1JUF0_9MICC</name>
<accession>A0ABX1JUF0</accession>
<gene>
    <name evidence="2" type="ORF">HER39_14745</name>
</gene>
<reference evidence="2 3" key="1">
    <citation type="submission" date="2020-04" db="EMBL/GenBank/DDBJ databases">
        <authorList>
            <person name="Liu S."/>
        </authorList>
    </citation>
    <scope>NUCLEOTIDE SEQUENCE [LARGE SCALE GENOMIC DNA]</scope>
    <source>
        <strain evidence="2 3">CGMCC 1.15091</strain>
    </source>
</reference>
<dbReference type="InterPro" id="IPR025103">
    <property type="entry name" value="DUF4011"/>
</dbReference>
<keyword evidence="3" id="KW-1185">Reference proteome</keyword>
<dbReference type="Proteomes" id="UP000523795">
    <property type="component" value="Unassembled WGS sequence"/>
</dbReference>
<protein>
    <submittedName>
        <fullName evidence="2">DUF4011 domain-containing protein</fullName>
    </submittedName>
</protein>
<proteinExistence type="predicted"/>
<evidence type="ECO:0000313" key="3">
    <source>
        <dbReference type="Proteomes" id="UP000523795"/>
    </source>
</evidence>
<sequence>MPNWSRFLSASEEKGAAVPDPQGGPAEDAQTPWLKQLGRHAGSDTLLQFVPTPTNSIDLTHAHPSGLTQLLTTRRTRLSTLLREPGQYAAAMKAARSLRAKIIELGTERGIGVGYLAAGTASWRFAGSGRSESLTAPVMLAPVALTVRPTQDDYELQLTERARLNPALVRHLKTEQGLAFDA</sequence>
<dbReference type="EMBL" id="JAAZSR010000312">
    <property type="protein sequence ID" value="NKX51800.1"/>
    <property type="molecule type" value="Genomic_DNA"/>
</dbReference>